<evidence type="ECO:0000313" key="6">
    <source>
        <dbReference type="Proteomes" id="UP001331761"/>
    </source>
</evidence>
<dbReference type="GO" id="GO:0008236">
    <property type="term" value="F:serine-type peptidase activity"/>
    <property type="evidence" value="ECO:0007669"/>
    <property type="project" value="UniProtKB-KW"/>
</dbReference>
<accession>A0AAN8IH65</accession>
<keyword evidence="1" id="KW-0645">Protease</keyword>
<keyword evidence="6" id="KW-1185">Reference proteome</keyword>
<dbReference type="GO" id="GO:0006508">
    <property type="term" value="P:proteolysis"/>
    <property type="evidence" value="ECO:0007669"/>
    <property type="project" value="InterPro"/>
</dbReference>
<dbReference type="InterPro" id="IPR050278">
    <property type="entry name" value="Serine_Prot_S9B/DPPIV"/>
</dbReference>
<name>A0AAN8IH65_TRICO</name>
<dbReference type="GO" id="GO:0008239">
    <property type="term" value="F:dipeptidyl-peptidase activity"/>
    <property type="evidence" value="ECO:0007669"/>
    <property type="project" value="TreeGrafter"/>
</dbReference>
<dbReference type="InterPro" id="IPR002469">
    <property type="entry name" value="Peptidase_S9B_N"/>
</dbReference>
<keyword evidence="2" id="KW-0720">Serine protease</keyword>
<reference evidence="5 6" key="1">
    <citation type="submission" date="2019-10" db="EMBL/GenBank/DDBJ databases">
        <title>Assembly and Annotation for the nematode Trichostrongylus colubriformis.</title>
        <authorList>
            <person name="Martin J."/>
        </authorList>
    </citation>
    <scope>NUCLEOTIDE SEQUENCE [LARGE SCALE GENOMIC DNA]</scope>
    <source>
        <strain evidence="5">G859</strain>
        <tissue evidence="5">Whole worm</tissue>
    </source>
</reference>
<evidence type="ECO:0000259" key="4">
    <source>
        <dbReference type="Pfam" id="PF00930"/>
    </source>
</evidence>
<dbReference type="EMBL" id="WIXE01020418">
    <property type="protein sequence ID" value="KAK5969227.1"/>
    <property type="molecule type" value="Genomic_DNA"/>
</dbReference>
<organism evidence="5 6">
    <name type="scientific">Trichostrongylus colubriformis</name>
    <name type="common">Black scour worm</name>
    <dbReference type="NCBI Taxonomy" id="6319"/>
    <lineage>
        <taxon>Eukaryota</taxon>
        <taxon>Metazoa</taxon>
        <taxon>Ecdysozoa</taxon>
        <taxon>Nematoda</taxon>
        <taxon>Chromadorea</taxon>
        <taxon>Rhabditida</taxon>
        <taxon>Rhabditina</taxon>
        <taxon>Rhabditomorpha</taxon>
        <taxon>Strongyloidea</taxon>
        <taxon>Trichostrongylidae</taxon>
        <taxon>Trichostrongylus</taxon>
    </lineage>
</organism>
<evidence type="ECO:0000313" key="5">
    <source>
        <dbReference type="EMBL" id="KAK5969227.1"/>
    </source>
</evidence>
<dbReference type="SUPFAM" id="SSF82171">
    <property type="entry name" value="DPP6 N-terminal domain-like"/>
    <property type="match status" value="1"/>
</dbReference>
<dbReference type="PANTHER" id="PTHR11731">
    <property type="entry name" value="PROTEASE FAMILY S9B,C DIPEPTIDYL-PEPTIDASE IV-RELATED"/>
    <property type="match status" value="1"/>
</dbReference>
<evidence type="ECO:0000256" key="2">
    <source>
        <dbReference type="ARBA" id="ARBA00022825"/>
    </source>
</evidence>
<dbReference type="PANTHER" id="PTHR11731:SF200">
    <property type="entry name" value="DIPEPTIDYL PEPTIDASE 10, ISOFORM B"/>
    <property type="match status" value="1"/>
</dbReference>
<dbReference type="AlphaFoldDB" id="A0AAN8IH65"/>
<gene>
    <name evidence="5" type="ORF">GCK32_011940</name>
</gene>
<proteinExistence type="predicted"/>
<dbReference type="GO" id="GO:0005886">
    <property type="term" value="C:plasma membrane"/>
    <property type="evidence" value="ECO:0007669"/>
    <property type="project" value="TreeGrafter"/>
</dbReference>
<comment type="caution">
    <text evidence="5">The sequence shown here is derived from an EMBL/GenBank/DDBJ whole genome shotgun (WGS) entry which is preliminary data.</text>
</comment>
<evidence type="ECO:0000256" key="1">
    <source>
        <dbReference type="ARBA" id="ARBA00022438"/>
    </source>
</evidence>
<keyword evidence="3" id="KW-0325">Glycoprotein</keyword>
<protein>
    <recommendedName>
        <fullName evidence="4">Dipeptidylpeptidase IV N-terminal domain-containing protein</fullName>
    </recommendedName>
</protein>
<dbReference type="Proteomes" id="UP001331761">
    <property type="component" value="Unassembled WGS sequence"/>
</dbReference>
<keyword evidence="1" id="KW-0378">Hydrolase</keyword>
<sequence>MLQHHCMISPDQRYVALLVKTSNRIDHKFNMTYSIHILNRETRAISKVGVARNDNETQRIFRWCPTGHDYIFWQDGHWYYSDSPESASSVRISNGPSNWEHGIYDWIDEEGTFGPDIKAVWWSESGKKLAYLSREKPKGKSVFMISYNRHEKYPTILGIPYAKTHEKLLPTYVINIWDKKAKNSKQMDVQLRDRTAYPYLYGVKWVEMKNEEVLVATWANRLQNRISVTICDYKTAICNLVFEYRYPEKMWAETPDFSSVLSNRKDAVFILLPRARADGNSYQHIAKLLIQYDSQGKLKLAEPSFLSLGNFDVVALNRYDGTTDTIYFTAQAPSPGNRHLYSTKATPTADEVWACVSCHHKNCTYQSNSISPDFKYLLTHCRGPAHHHYYLSDFKNGKIEKMVRILRDKDYEAALAATLLPTKFTETVTLKDDF</sequence>
<keyword evidence="1" id="KW-0031">Aminopeptidase</keyword>
<dbReference type="Gene3D" id="2.140.10.30">
    <property type="entry name" value="Dipeptidylpeptidase IV, N-terminal domain"/>
    <property type="match status" value="1"/>
</dbReference>
<feature type="domain" description="Dipeptidylpeptidase IV N-terminal" evidence="4">
    <location>
        <begin position="9"/>
        <end position="385"/>
    </location>
</feature>
<dbReference type="Pfam" id="PF00930">
    <property type="entry name" value="DPPIV_N"/>
    <property type="match status" value="1"/>
</dbReference>
<evidence type="ECO:0000256" key="3">
    <source>
        <dbReference type="ARBA" id="ARBA00023180"/>
    </source>
</evidence>
<dbReference type="GO" id="GO:0004177">
    <property type="term" value="F:aminopeptidase activity"/>
    <property type="evidence" value="ECO:0007669"/>
    <property type="project" value="UniProtKB-KW"/>
</dbReference>
<feature type="non-terminal residue" evidence="5">
    <location>
        <position position="434"/>
    </location>
</feature>